<dbReference type="InterPro" id="IPR002575">
    <property type="entry name" value="Aminoglycoside_PTrfase"/>
</dbReference>
<dbReference type="GeneID" id="2868902"/>
<feature type="domain" description="Aminoglycoside phosphotransferase" evidence="1">
    <location>
        <begin position="60"/>
        <end position="250"/>
    </location>
</feature>
<sequence length="355" mass="41660">MPLIYLPPSQRKLKLMTPRTFALEYGGRRIVRVGHYFVVKFGKGVNLLEGENLLFVREKTNIPVPRVYALYTKPETGKKYIVMEQVHGETLQSLWPRLTSPEKDSIMSTMRAYFDELRSLPPPEYYGSLGGRSLLDEIFWTHEVNPAINGPFTTEDALNEAFALKYVYDDRPCFRAEFYRQCLPRIFHDHQPTFTHGDFQRKNIIVQRAENEAGVEAPKGIRVVLLDWEKSGWYPSYWEYCLAVCALRWDDDWCLWVEKTLDPFVSEAAWLQTLRLELWVYQQNLIGDMLMKEATRKCYQDKSFWLTHEYFQQQDHRHVIGPRVVQLDQVTEEVILRSGTGFATNCRRSGIIRTV</sequence>
<dbReference type="SUPFAM" id="SSF56112">
    <property type="entry name" value="Protein kinase-like (PK-like)"/>
    <property type="match status" value="1"/>
</dbReference>
<reference evidence="3" key="1">
    <citation type="journal article" date="2005" name="Nature">
        <title>Sequencing of Aspergillus nidulans and comparative analysis with A. fumigatus and A. oryzae.</title>
        <authorList>
            <person name="Galagan J.E."/>
            <person name="Calvo S.E."/>
            <person name="Cuomo C."/>
            <person name="Ma L.J."/>
            <person name="Wortman J.R."/>
            <person name="Batzoglou S."/>
            <person name="Lee S.I."/>
            <person name="Basturkmen M."/>
            <person name="Spevak C.C."/>
            <person name="Clutterbuck J."/>
            <person name="Kapitonov V."/>
            <person name="Jurka J."/>
            <person name="Scazzocchio C."/>
            <person name="Farman M."/>
            <person name="Butler J."/>
            <person name="Purcell S."/>
            <person name="Harris S."/>
            <person name="Braus G.H."/>
            <person name="Draht O."/>
            <person name="Busch S."/>
            <person name="D'Enfert C."/>
            <person name="Bouchier C."/>
            <person name="Goldman G.H."/>
            <person name="Bell-Pedersen D."/>
            <person name="Griffiths-Jones S."/>
            <person name="Doonan J.H."/>
            <person name="Yu J."/>
            <person name="Vienken K."/>
            <person name="Pain A."/>
            <person name="Freitag M."/>
            <person name="Selker E.U."/>
            <person name="Archer D.B."/>
            <person name="Penalva M.A."/>
            <person name="Oakley B.R."/>
            <person name="Momany M."/>
            <person name="Tanaka T."/>
            <person name="Kumagai T."/>
            <person name="Asai K."/>
            <person name="Machida M."/>
            <person name="Nierman W.C."/>
            <person name="Denning D.W."/>
            <person name="Caddick M."/>
            <person name="Hynes M."/>
            <person name="Paoletti M."/>
            <person name="Fischer R."/>
            <person name="Miller B."/>
            <person name="Dyer P."/>
            <person name="Sachs M.S."/>
            <person name="Osmani S.A."/>
            <person name="Birren B.W."/>
        </authorList>
    </citation>
    <scope>NUCLEOTIDE SEQUENCE [LARGE SCALE GENOMIC DNA]</scope>
    <source>
        <strain evidence="3">FGSC A4 / ATCC 38163 / CBS 112.46 / NRRL 194 / M139</strain>
    </source>
</reference>
<evidence type="ECO:0000313" key="2">
    <source>
        <dbReference type="EMBL" id="CBF73633.1"/>
    </source>
</evidence>
<dbReference type="OMA" id="HGDCQRK"/>
<dbReference type="InterPro" id="IPR011009">
    <property type="entry name" value="Kinase-like_dom_sf"/>
</dbReference>
<dbReference type="Gene3D" id="3.90.1200.10">
    <property type="match status" value="1"/>
</dbReference>
<protein>
    <recommendedName>
        <fullName evidence="1">Aminoglycoside phosphotransferase domain-containing protein</fullName>
    </recommendedName>
</protein>
<proteinExistence type="predicted"/>
<dbReference type="HOGENOM" id="CLU_021768_5_1_1"/>
<keyword evidence="3" id="KW-1185">Reference proteome</keyword>
<dbReference type="AlphaFoldDB" id="Q5AUQ4"/>
<organism evidence="2 3">
    <name type="scientific">Emericella nidulans (strain FGSC A4 / ATCC 38163 / CBS 112.46 / NRRL 194 / M139)</name>
    <name type="common">Aspergillus nidulans</name>
    <dbReference type="NCBI Taxonomy" id="227321"/>
    <lineage>
        <taxon>Eukaryota</taxon>
        <taxon>Fungi</taxon>
        <taxon>Dikarya</taxon>
        <taxon>Ascomycota</taxon>
        <taxon>Pezizomycotina</taxon>
        <taxon>Eurotiomycetes</taxon>
        <taxon>Eurotiomycetidae</taxon>
        <taxon>Eurotiales</taxon>
        <taxon>Aspergillaceae</taxon>
        <taxon>Aspergillus</taxon>
        <taxon>Aspergillus subgen. Nidulantes</taxon>
    </lineage>
</organism>
<dbReference type="eggNOG" id="ENOG502SN24">
    <property type="taxonomic scope" value="Eukaryota"/>
</dbReference>
<dbReference type="KEGG" id="ani:ANIA_07976"/>
<dbReference type="EMBL" id="BN001302">
    <property type="protein sequence ID" value="CBF73633.1"/>
    <property type="molecule type" value="Genomic_DNA"/>
</dbReference>
<dbReference type="InParanoid" id="Q5AUQ4"/>
<accession>C8V5F4</accession>
<dbReference type="Proteomes" id="UP000000560">
    <property type="component" value="Chromosome II"/>
</dbReference>
<dbReference type="RefSeq" id="XP_681245.1">
    <property type="nucleotide sequence ID" value="XM_676153.1"/>
</dbReference>
<dbReference type="PANTHER" id="PTHR21310">
    <property type="entry name" value="AMINOGLYCOSIDE PHOSPHOTRANSFERASE-RELATED-RELATED"/>
    <property type="match status" value="1"/>
</dbReference>
<dbReference type="InterPro" id="IPR051678">
    <property type="entry name" value="AGP_Transferase"/>
</dbReference>
<evidence type="ECO:0000259" key="1">
    <source>
        <dbReference type="Pfam" id="PF01636"/>
    </source>
</evidence>
<dbReference type="Gene3D" id="3.30.200.150">
    <property type="match status" value="1"/>
</dbReference>
<gene>
    <name evidence="2" type="ORF">ANIA_07976</name>
</gene>
<reference evidence="3" key="2">
    <citation type="journal article" date="2009" name="Fungal Genet. Biol.">
        <title>The 2008 update of the Aspergillus nidulans genome annotation: a community effort.</title>
        <authorList>
            <person name="Wortman J.R."/>
            <person name="Gilsenan J.M."/>
            <person name="Joardar V."/>
            <person name="Deegan J."/>
            <person name="Clutterbuck J."/>
            <person name="Andersen M.R."/>
            <person name="Archer D."/>
            <person name="Bencina M."/>
            <person name="Braus G."/>
            <person name="Coutinho P."/>
            <person name="von Dohren H."/>
            <person name="Doonan J."/>
            <person name="Driessen A.J."/>
            <person name="Durek P."/>
            <person name="Espeso E."/>
            <person name="Fekete E."/>
            <person name="Flipphi M."/>
            <person name="Estrada C.G."/>
            <person name="Geysens S."/>
            <person name="Goldman G."/>
            <person name="de Groot P.W."/>
            <person name="Hansen K."/>
            <person name="Harris S.D."/>
            <person name="Heinekamp T."/>
            <person name="Helmstaedt K."/>
            <person name="Henrissat B."/>
            <person name="Hofmann G."/>
            <person name="Homan T."/>
            <person name="Horio T."/>
            <person name="Horiuchi H."/>
            <person name="James S."/>
            <person name="Jones M."/>
            <person name="Karaffa L."/>
            <person name="Karanyi Z."/>
            <person name="Kato M."/>
            <person name="Keller N."/>
            <person name="Kelly D.E."/>
            <person name="Kiel J.A."/>
            <person name="Kim J.M."/>
            <person name="van der Klei I.J."/>
            <person name="Klis F.M."/>
            <person name="Kovalchuk A."/>
            <person name="Krasevec N."/>
            <person name="Kubicek C.P."/>
            <person name="Liu B."/>
            <person name="Maccabe A."/>
            <person name="Meyer V."/>
            <person name="Mirabito P."/>
            <person name="Miskei M."/>
            <person name="Mos M."/>
            <person name="Mullins J."/>
            <person name="Nelson D.R."/>
            <person name="Nielsen J."/>
            <person name="Oakley B.R."/>
            <person name="Osmani S.A."/>
            <person name="Pakula T."/>
            <person name="Paszewski A."/>
            <person name="Paulsen I."/>
            <person name="Pilsyk S."/>
            <person name="Pocsi I."/>
            <person name="Punt P.J."/>
            <person name="Ram A.F."/>
            <person name="Ren Q."/>
            <person name="Robellet X."/>
            <person name="Robson G."/>
            <person name="Seiboth B."/>
            <person name="van Solingen P."/>
            <person name="Specht T."/>
            <person name="Sun J."/>
            <person name="Taheri-Talesh N."/>
            <person name="Takeshita N."/>
            <person name="Ussery D."/>
            <person name="vanKuyk P.A."/>
            <person name="Visser H."/>
            <person name="van de Vondervoort P.J."/>
            <person name="de Vries R.P."/>
            <person name="Walton J."/>
            <person name="Xiang X."/>
            <person name="Xiong Y."/>
            <person name="Zeng A.P."/>
            <person name="Brandt B.W."/>
            <person name="Cornell M.J."/>
            <person name="van den Hondel C.A."/>
            <person name="Visser J."/>
            <person name="Oliver S.G."/>
            <person name="Turner G."/>
        </authorList>
    </citation>
    <scope>GENOME REANNOTATION</scope>
    <source>
        <strain evidence="3">FGSC A4 / ATCC 38163 / CBS 112.46 / NRRL 194 / M139</strain>
    </source>
</reference>
<dbReference type="OrthoDB" id="4177236at2759"/>
<dbReference type="CDD" id="cd05120">
    <property type="entry name" value="APH_ChoK_like"/>
    <property type="match status" value="1"/>
</dbReference>
<evidence type="ECO:0000313" key="3">
    <source>
        <dbReference type="Proteomes" id="UP000000560"/>
    </source>
</evidence>
<accession>Q5AUQ4</accession>
<dbReference type="PANTHER" id="PTHR21310:SF48">
    <property type="entry name" value="AMINOGLYCOSIDE PHOSPHOTRANSFERASE DOMAIN-CONTAINING PROTEIN"/>
    <property type="match status" value="1"/>
</dbReference>
<name>Q5AUQ4_EMENI</name>
<dbReference type="Pfam" id="PF01636">
    <property type="entry name" value="APH"/>
    <property type="match status" value="1"/>
</dbReference>